<dbReference type="SUPFAM" id="SSF51679">
    <property type="entry name" value="Bacterial luciferase-like"/>
    <property type="match status" value="1"/>
</dbReference>
<keyword evidence="4" id="KW-0503">Monooxygenase</keyword>
<proteinExistence type="predicted"/>
<evidence type="ECO:0000313" key="6">
    <source>
        <dbReference type="EMBL" id="GHG20870.1"/>
    </source>
</evidence>
<dbReference type="NCBIfam" id="TIGR03621">
    <property type="entry name" value="F420_MSMEG_2516"/>
    <property type="match status" value="1"/>
</dbReference>
<evidence type="ECO:0000256" key="3">
    <source>
        <dbReference type="ARBA" id="ARBA00023002"/>
    </source>
</evidence>
<keyword evidence="7" id="KW-1185">Reference proteome</keyword>
<dbReference type="EMBL" id="BNAW01000019">
    <property type="protein sequence ID" value="GHG20870.1"/>
    <property type="molecule type" value="Genomic_DNA"/>
</dbReference>
<evidence type="ECO:0000256" key="1">
    <source>
        <dbReference type="ARBA" id="ARBA00022630"/>
    </source>
</evidence>
<keyword evidence="3" id="KW-0560">Oxidoreductase</keyword>
<keyword evidence="2" id="KW-0288">FMN</keyword>
<protein>
    <submittedName>
        <fullName evidence="6">LLM class F420-dependent oxidoreductase</fullName>
    </submittedName>
</protein>
<evidence type="ECO:0000313" key="7">
    <source>
        <dbReference type="Proteomes" id="UP000649955"/>
    </source>
</evidence>
<comment type="caution">
    <text evidence="6">The sequence shown here is derived from an EMBL/GenBank/DDBJ whole genome shotgun (WGS) entry which is preliminary data.</text>
</comment>
<accession>A0ABQ3KFI3</accession>
<dbReference type="Proteomes" id="UP000649955">
    <property type="component" value="Unassembled WGS sequence"/>
</dbReference>
<keyword evidence="1" id="KW-0285">Flavoprotein</keyword>
<reference evidence="7" key="1">
    <citation type="journal article" date="2019" name="Int. J. Syst. Evol. Microbiol.">
        <title>The Global Catalogue of Microorganisms (GCM) 10K type strain sequencing project: providing services to taxonomists for standard genome sequencing and annotation.</title>
        <authorList>
            <consortium name="The Broad Institute Genomics Platform"/>
            <consortium name="The Broad Institute Genome Sequencing Center for Infectious Disease"/>
            <person name="Wu L."/>
            <person name="Ma J."/>
        </authorList>
    </citation>
    <scope>NUCLEOTIDE SEQUENCE [LARGE SCALE GENOMIC DNA]</scope>
    <source>
        <strain evidence="7">CGMCC 4.7680</strain>
    </source>
</reference>
<dbReference type="Gene3D" id="3.20.20.30">
    <property type="entry name" value="Luciferase-like domain"/>
    <property type="match status" value="1"/>
</dbReference>
<dbReference type="InterPro" id="IPR050172">
    <property type="entry name" value="SsuD_RutA_monooxygenase"/>
</dbReference>
<feature type="domain" description="Luciferase-like" evidence="5">
    <location>
        <begin position="42"/>
        <end position="293"/>
    </location>
</feature>
<evidence type="ECO:0000256" key="4">
    <source>
        <dbReference type="ARBA" id="ARBA00023033"/>
    </source>
</evidence>
<dbReference type="InterPro" id="IPR019923">
    <property type="entry name" value="Lucif-like_OxRdtase_MSMEG_2516"/>
</dbReference>
<name>A0ABQ3KFI3_9PSEU</name>
<dbReference type="InterPro" id="IPR036661">
    <property type="entry name" value="Luciferase-like_sf"/>
</dbReference>
<dbReference type="PANTHER" id="PTHR42847">
    <property type="entry name" value="ALKANESULFONATE MONOOXYGENASE"/>
    <property type="match status" value="1"/>
</dbReference>
<gene>
    <name evidence="6" type="ORF">GCM10017567_44520</name>
</gene>
<dbReference type="PANTHER" id="PTHR42847:SF4">
    <property type="entry name" value="ALKANESULFONATE MONOOXYGENASE-RELATED"/>
    <property type="match status" value="1"/>
</dbReference>
<dbReference type="Pfam" id="PF00296">
    <property type="entry name" value="Bac_luciferase"/>
    <property type="match status" value="1"/>
</dbReference>
<organism evidence="6 7">
    <name type="scientific">Amycolatopsis bullii</name>
    <dbReference type="NCBI Taxonomy" id="941987"/>
    <lineage>
        <taxon>Bacteria</taxon>
        <taxon>Bacillati</taxon>
        <taxon>Actinomycetota</taxon>
        <taxon>Actinomycetes</taxon>
        <taxon>Pseudonocardiales</taxon>
        <taxon>Pseudonocardiaceae</taxon>
        <taxon>Amycolatopsis</taxon>
    </lineage>
</organism>
<evidence type="ECO:0000256" key="2">
    <source>
        <dbReference type="ARBA" id="ARBA00022643"/>
    </source>
</evidence>
<sequence length="318" mass="34625">MGPARLDRRRRARDRHGPAWFPAAGGVTRPFRFGVVLISEGCSRAEWVAKSRRAEELGYDVVAAPDHLNLTSPFPSVVLTAENTTWPRVGTYVLNAAFHNHTLLARDLATLDQFTDGRLEIGLGAGYVEWEFTAAGVPFGAPGTRVDRLVSAVTEIERAFDDPGSPKTVQRPRPPLLLAGHGDRVLRLAARHAEVVGLTGAKFDPAHGRMTIATAAQMDERVAYVRACAGDRAGEVELNLLSKATLLTTDRGSAIERLRRFGPELPEDELLGAPTVLVGTPADVAAKLHEIRDRYGISYTTVMENSMENFGKVIEAVR</sequence>
<dbReference type="InterPro" id="IPR011251">
    <property type="entry name" value="Luciferase-like_dom"/>
</dbReference>
<evidence type="ECO:0000259" key="5">
    <source>
        <dbReference type="Pfam" id="PF00296"/>
    </source>
</evidence>